<protein>
    <submittedName>
        <fullName evidence="1">Uncharacterized protein</fullName>
    </submittedName>
</protein>
<dbReference type="Proteomes" id="UP000243515">
    <property type="component" value="Unassembled WGS sequence"/>
</dbReference>
<gene>
    <name evidence="1" type="ORF">Egran_05109</name>
</gene>
<accession>A0A232LSM1</accession>
<proteinExistence type="predicted"/>
<dbReference type="AlphaFoldDB" id="A0A232LSM1"/>
<keyword evidence="2" id="KW-1185">Reference proteome</keyword>
<organism evidence="1 2">
    <name type="scientific">Elaphomyces granulatus</name>
    <dbReference type="NCBI Taxonomy" id="519963"/>
    <lineage>
        <taxon>Eukaryota</taxon>
        <taxon>Fungi</taxon>
        <taxon>Dikarya</taxon>
        <taxon>Ascomycota</taxon>
        <taxon>Pezizomycotina</taxon>
        <taxon>Eurotiomycetes</taxon>
        <taxon>Eurotiomycetidae</taxon>
        <taxon>Eurotiales</taxon>
        <taxon>Elaphomycetaceae</taxon>
        <taxon>Elaphomyces</taxon>
    </lineage>
</organism>
<evidence type="ECO:0000313" key="2">
    <source>
        <dbReference type="Proteomes" id="UP000243515"/>
    </source>
</evidence>
<reference evidence="1 2" key="1">
    <citation type="journal article" date="2015" name="Environ. Microbiol.">
        <title>Metagenome sequence of Elaphomyces granulatus from sporocarp tissue reveals Ascomycota ectomycorrhizal fingerprints of genome expansion and a Proteobacteria-rich microbiome.</title>
        <authorList>
            <person name="Quandt C.A."/>
            <person name="Kohler A."/>
            <person name="Hesse C.N."/>
            <person name="Sharpton T.J."/>
            <person name="Martin F."/>
            <person name="Spatafora J.W."/>
        </authorList>
    </citation>
    <scope>NUCLEOTIDE SEQUENCE [LARGE SCALE GENOMIC DNA]</scope>
    <source>
        <strain evidence="1 2">OSC145934</strain>
    </source>
</reference>
<comment type="caution">
    <text evidence="1">The sequence shown here is derived from an EMBL/GenBank/DDBJ whole genome shotgun (WGS) entry which is preliminary data.</text>
</comment>
<evidence type="ECO:0000313" key="1">
    <source>
        <dbReference type="EMBL" id="OXV07126.1"/>
    </source>
</evidence>
<sequence>MNQRVARDLNNEGIKLCYQNGWLHSEPVDYRALDIVCVFPTRLHAKFVEHYLTGIPRSFPSDLYPTIESLVEAALRKFSLRNLSSAAQLGTAALMRPVEAAYQAEMYRALQVVLGFSSKVSSEWSEDGKGRIDFRIADVGWGIEMMREGNRLNEHCGRFVGNGRYTPWAQIHNWIIIDCRTSAPRPYNVPGTKLWRAVFKSDFTSVEILDSANQVLLTLTS</sequence>
<dbReference type="EMBL" id="NPHW01005066">
    <property type="protein sequence ID" value="OXV07126.1"/>
    <property type="molecule type" value="Genomic_DNA"/>
</dbReference>
<dbReference type="OrthoDB" id="2364732at2759"/>
<name>A0A232LSM1_9EURO</name>